<accession>A0ABR3WTM0</accession>
<sequence length="243" mass="27906">MTTSDLLETGNETGSDYHLNSLPLYHHSLITANFEQLTFHAAAFLQLKLACQFYGAATTDDKLIVSPYNTLPHLLDLKRYDHATQLFSKALTIFKPIREDYAVADYEESFNFAEVFALLKQLAKIEGHTWQKRDFYVVTFRSQLKPNANSDRLFELDSHSHAEATESGGLLKYWYGSKNDELRNLATCFWQSRDDAYAGGKGPWHAKARAAADTWYQSIVFRTYALTIDNNIEGWKFTPYDKF</sequence>
<dbReference type="Proteomes" id="UP001583193">
    <property type="component" value="Unassembled WGS sequence"/>
</dbReference>
<evidence type="ECO:0000313" key="1">
    <source>
        <dbReference type="EMBL" id="KAL1867016.1"/>
    </source>
</evidence>
<evidence type="ECO:0000313" key="2">
    <source>
        <dbReference type="Proteomes" id="UP001583193"/>
    </source>
</evidence>
<keyword evidence="2" id="KW-1185">Reference proteome</keyword>
<dbReference type="EMBL" id="JAVDPF010000046">
    <property type="protein sequence ID" value="KAL1867016.1"/>
    <property type="molecule type" value="Genomic_DNA"/>
</dbReference>
<organism evidence="1 2">
    <name type="scientific">Paecilomyces lecythidis</name>
    <dbReference type="NCBI Taxonomy" id="3004212"/>
    <lineage>
        <taxon>Eukaryota</taxon>
        <taxon>Fungi</taxon>
        <taxon>Dikarya</taxon>
        <taxon>Ascomycota</taxon>
        <taxon>Pezizomycotina</taxon>
        <taxon>Eurotiomycetes</taxon>
        <taxon>Eurotiomycetidae</taxon>
        <taxon>Eurotiales</taxon>
        <taxon>Thermoascaceae</taxon>
        <taxon>Paecilomyces</taxon>
    </lineage>
</organism>
<dbReference type="PANTHER" id="PTHR36986:SF1">
    <property type="entry name" value="UPF0643 PROTEIN PB2B2.08"/>
    <property type="match status" value="1"/>
</dbReference>
<protein>
    <submittedName>
        <fullName evidence="1">Uncharacterized protein</fullName>
    </submittedName>
</protein>
<proteinExistence type="predicted"/>
<comment type="caution">
    <text evidence="1">The sequence shown here is derived from an EMBL/GenBank/DDBJ whole genome shotgun (WGS) entry which is preliminary data.</text>
</comment>
<name>A0ABR3WTM0_9EURO</name>
<dbReference type="PANTHER" id="PTHR36986">
    <property type="entry name" value="UPF0643 PROTEIN PB2B2.08"/>
    <property type="match status" value="1"/>
</dbReference>
<reference evidence="1 2" key="1">
    <citation type="journal article" date="2024" name="IMA Fungus">
        <title>IMA Genome - F19 : A genome assembly and annotation guide to empower mycologists, including annotated draft genome sequences of Ceratocystis pirilliformis, Diaporthe australafricana, Fusarium ophioides, Paecilomyces lecythidis, and Sporothrix stenoceras.</title>
        <authorList>
            <person name="Aylward J."/>
            <person name="Wilson A.M."/>
            <person name="Visagie C.M."/>
            <person name="Spraker J."/>
            <person name="Barnes I."/>
            <person name="Buitendag C."/>
            <person name="Ceriani C."/>
            <person name="Del Mar Angel L."/>
            <person name="du Plessis D."/>
            <person name="Fuchs T."/>
            <person name="Gasser K."/>
            <person name="Kramer D."/>
            <person name="Li W."/>
            <person name="Munsamy K."/>
            <person name="Piso A."/>
            <person name="Price J.L."/>
            <person name="Sonnekus B."/>
            <person name="Thomas C."/>
            <person name="van der Nest A."/>
            <person name="van Dijk A."/>
            <person name="van Heerden A."/>
            <person name="van Vuuren N."/>
            <person name="Yilmaz N."/>
            <person name="Duong T.A."/>
            <person name="van der Merwe N.A."/>
            <person name="Wingfield M.J."/>
            <person name="Wingfield B.D."/>
        </authorList>
    </citation>
    <scope>NUCLEOTIDE SEQUENCE [LARGE SCALE GENOMIC DNA]</scope>
    <source>
        <strain evidence="1 2">CMW 18167</strain>
    </source>
</reference>
<gene>
    <name evidence="1" type="ORF">Plec18167_008807</name>
</gene>